<keyword evidence="7" id="KW-1185">Reference proteome</keyword>
<dbReference type="GO" id="GO:0005507">
    <property type="term" value="F:copper ion binding"/>
    <property type="evidence" value="ECO:0007669"/>
    <property type="project" value="InterPro"/>
</dbReference>
<proteinExistence type="inferred from homology"/>
<keyword evidence="2 6" id="KW-0560">Oxidoreductase</keyword>
<dbReference type="CDD" id="cd00305">
    <property type="entry name" value="Cu-Zn_Superoxide_Dismutase"/>
    <property type="match status" value="1"/>
</dbReference>
<evidence type="ECO:0000256" key="4">
    <source>
        <dbReference type="SAM" id="SignalP"/>
    </source>
</evidence>
<dbReference type="STRING" id="246197.MXAN_5862"/>
<dbReference type="GO" id="GO:0004784">
    <property type="term" value="F:superoxide dismutase activity"/>
    <property type="evidence" value="ECO:0007669"/>
    <property type="project" value="UniProtKB-EC"/>
</dbReference>
<dbReference type="OrthoDB" id="5431326at2"/>
<dbReference type="HOGENOM" id="CLU_056632_8_1_7"/>
<dbReference type="EnsemblBacteria" id="ABF92167">
    <property type="protein sequence ID" value="ABF92167"/>
    <property type="gene ID" value="MXAN_5862"/>
</dbReference>
<sequence length="192" mass="20120">MPQEEDTLMKIRALLTAAALTAALPALAQEGAGTPPPADKKTQPKGQTAKAQVKDSEGKDVGEITLEQTKQGVLIKGKLSNLPPGQHAFHIHEVGKCEGPAFTTAGGHFNPTKKAHGLLAPKGKHQGDLPNLYVAQDGTVQFDIFSQNGLTLKSLFDKDGSAVVVHAKEDDYHTDPAGDAGGRIACGVVEKT</sequence>
<dbReference type="PROSITE" id="PS00332">
    <property type="entry name" value="SOD_CU_ZN_2"/>
    <property type="match status" value="1"/>
</dbReference>
<evidence type="ECO:0000256" key="1">
    <source>
        <dbReference type="ARBA" id="ARBA00010457"/>
    </source>
</evidence>
<keyword evidence="2" id="KW-0862">Zinc</keyword>
<dbReference type="InterPro" id="IPR001424">
    <property type="entry name" value="SOD_Cu_Zn_dom"/>
</dbReference>
<feature type="signal peptide" evidence="4">
    <location>
        <begin position="1"/>
        <end position="28"/>
    </location>
</feature>
<dbReference type="InterPro" id="IPR036423">
    <property type="entry name" value="SOD-like_Cu/Zn_dom_sf"/>
</dbReference>
<comment type="function">
    <text evidence="2">Destroys radicals which are normally produced within the cells and which are toxic to biological systems.</text>
</comment>
<comment type="cofactor">
    <cofactor evidence="2">
        <name>Zn(2+)</name>
        <dbReference type="ChEBI" id="CHEBI:29105"/>
    </cofactor>
    <text evidence="2">Binds 1 zinc ion per subunit.</text>
</comment>
<dbReference type="Pfam" id="PF00080">
    <property type="entry name" value="Sod_Cu"/>
    <property type="match status" value="1"/>
</dbReference>
<dbReference type="InterPro" id="IPR024134">
    <property type="entry name" value="SOD_Cu/Zn_/chaperone"/>
</dbReference>
<gene>
    <name evidence="6" type="primary">sodC</name>
    <name evidence="6" type="ordered locus">MXAN_5862</name>
</gene>
<dbReference type="eggNOG" id="COG2032">
    <property type="taxonomic scope" value="Bacteria"/>
</dbReference>
<keyword evidence="2" id="KW-0479">Metal-binding</keyword>
<dbReference type="AlphaFoldDB" id="Q1D024"/>
<reference evidence="6 7" key="1">
    <citation type="journal article" date="2006" name="Proc. Natl. Acad. Sci. U.S.A.">
        <title>Evolution of sensory complexity recorded in a myxobacterial genome.</title>
        <authorList>
            <person name="Goldman B.S."/>
            <person name="Nierman W.C."/>
            <person name="Kaiser D."/>
            <person name="Slater S.C."/>
            <person name="Durkin A.S."/>
            <person name="Eisen J.A."/>
            <person name="Ronning C.M."/>
            <person name="Barbazuk W.B."/>
            <person name="Blanchard M."/>
            <person name="Field C."/>
            <person name="Halling C."/>
            <person name="Hinkle G."/>
            <person name="Iartchuk O."/>
            <person name="Kim H.S."/>
            <person name="Mackenzie C."/>
            <person name="Madupu R."/>
            <person name="Miller N."/>
            <person name="Shvartsbeyn A."/>
            <person name="Sullivan S.A."/>
            <person name="Vaudin M."/>
            <person name="Wiegand R."/>
            <person name="Kaplan H.B."/>
        </authorList>
    </citation>
    <scope>NUCLEOTIDE SEQUENCE [LARGE SCALE GENOMIC DNA]</scope>
    <source>
        <strain evidence="7">DK1622</strain>
    </source>
</reference>
<comment type="catalytic activity">
    <reaction evidence="2">
        <text>2 superoxide + 2 H(+) = H2O2 + O2</text>
        <dbReference type="Rhea" id="RHEA:20696"/>
        <dbReference type="ChEBI" id="CHEBI:15378"/>
        <dbReference type="ChEBI" id="CHEBI:15379"/>
        <dbReference type="ChEBI" id="CHEBI:16240"/>
        <dbReference type="ChEBI" id="CHEBI:18421"/>
        <dbReference type="EC" id="1.15.1.1"/>
    </reaction>
</comment>
<dbReference type="InterPro" id="IPR018152">
    <property type="entry name" value="SOD_Cu/Zn_BS"/>
</dbReference>
<comment type="similarity">
    <text evidence="1 2">Belongs to the Cu-Zn superoxide dismutase family.</text>
</comment>
<evidence type="ECO:0000256" key="3">
    <source>
        <dbReference type="SAM" id="MobiDB-lite"/>
    </source>
</evidence>
<feature type="region of interest" description="Disordered" evidence="3">
    <location>
        <begin position="28"/>
        <end position="60"/>
    </location>
</feature>
<accession>Q1D024</accession>
<evidence type="ECO:0000256" key="2">
    <source>
        <dbReference type="RuleBase" id="RU000393"/>
    </source>
</evidence>
<dbReference type="EC" id="1.15.1.1" evidence="2"/>
<dbReference type="SUPFAM" id="SSF49329">
    <property type="entry name" value="Cu,Zn superoxide dismutase-like"/>
    <property type="match status" value="1"/>
</dbReference>
<dbReference type="PANTHER" id="PTHR10003">
    <property type="entry name" value="SUPEROXIDE DISMUTASE CU-ZN -RELATED"/>
    <property type="match status" value="1"/>
</dbReference>
<comment type="cofactor">
    <cofactor evidence="2">
        <name>Cu cation</name>
        <dbReference type="ChEBI" id="CHEBI:23378"/>
    </cofactor>
    <text evidence="2">Binds 1 copper ion per subunit.</text>
</comment>
<keyword evidence="4" id="KW-0732">Signal</keyword>
<dbReference type="KEGG" id="mxa:MXAN_5862"/>
<feature type="chain" id="PRO_5004187946" description="Superoxide dismutase [Cu-Zn]" evidence="4">
    <location>
        <begin position="29"/>
        <end position="192"/>
    </location>
</feature>
<evidence type="ECO:0000259" key="5">
    <source>
        <dbReference type="Pfam" id="PF00080"/>
    </source>
</evidence>
<evidence type="ECO:0000313" key="7">
    <source>
        <dbReference type="Proteomes" id="UP000002402"/>
    </source>
</evidence>
<organism evidence="6 7">
    <name type="scientific">Myxococcus xanthus (strain DK1622)</name>
    <dbReference type="NCBI Taxonomy" id="246197"/>
    <lineage>
        <taxon>Bacteria</taxon>
        <taxon>Pseudomonadati</taxon>
        <taxon>Myxococcota</taxon>
        <taxon>Myxococcia</taxon>
        <taxon>Myxococcales</taxon>
        <taxon>Cystobacterineae</taxon>
        <taxon>Myxococcaceae</taxon>
        <taxon>Myxococcus</taxon>
    </lineage>
</organism>
<dbReference type="EMBL" id="CP000113">
    <property type="protein sequence ID" value="ABF92167.1"/>
    <property type="molecule type" value="Genomic_DNA"/>
</dbReference>
<evidence type="ECO:0000313" key="6">
    <source>
        <dbReference type="EMBL" id="ABF92167.1"/>
    </source>
</evidence>
<feature type="domain" description="Superoxide dismutase copper/zinc binding" evidence="5">
    <location>
        <begin position="62"/>
        <end position="189"/>
    </location>
</feature>
<keyword evidence="2" id="KW-0186">Copper</keyword>
<dbReference type="Proteomes" id="UP000002402">
    <property type="component" value="Chromosome"/>
</dbReference>
<name>Q1D024_MYXXD</name>
<dbReference type="Gene3D" id="2.60.40.200">
    <property type="entry name" value="Superoxide dismutase, copper/zinc binding domain"/>
    <property type="match status" value="1"/>
</dbReference>
<protein>
    <recommendedName>
        <fullName evidence="2">Superoxide dismutase [Cu-Zn]</fullName>
        <ecNumber evidence="2">1.15.1.1</ecNumber>
    </recommendedName>
</protein>